<dbReference type="OrthoDB" id="6932286at2759"/>
<sequence>MYLPKISRNKILRQFLKRMQSVKQPSLPPTADAAFGHFKRVYLQIQTWLGKEITSEEWGWKYKCGMLIPQIMTHLPAPESLLKMIISTCKSGCGASFGCRKSRLNCTVACLECNG</sequence>
<gene>
    <name evidence="1" type="ORF">BINO364_LOCUS10280</name>
</gene>
<accession>A0A8J9VKX4</accession>
<dbReference type="EMBL" id="OV170224">
    <property type="protein sequence ID" value="CAH0724588.1"/>
    <property type="molecule type" value="Genomic_DNA"/>
</dbReference>
<protein>
    <submittedName>
        <fullName evidence="1">Uncharacterized protein</fullName>
    </submittedName>
</protein>
<dbReference type="AlphaFoldDB" id="A0A8J9VKX4"/>
<name>A0A8J9VKX4_9NEOP</name>
<dbReference type="Proteomes" id="UP000838878">
    <property type="component" value="Chromosome 4"/>
</dbReference>
<evidence type="ECO:0000313" key="1">
    <source>
        <dbReference type="EMBL" id="CAH0724588.1"/>
    </source>
</evidence>
<feature type="non-terminal residue" evidence="1">
    <location>
        <position position="115"/>
    </location>
</feature>
<keyword evidence="2" id="KW-1185">Reference proteome</keyword>
<organism evidence="1 2">
    <name type="scientific">Brenthis ino</name>
    <name type="common">lesser marbled fritillary</name>
    <dbReference type="NCBI Taxonomy" id="405034"/>
    <lineage>
        <taxon>Eukaryota</taxon>
        <taxon>Metazoa</taxon>
        <taxon>Ecdysozoa</taxon>
        <taxon>Arthropoda</taxon>
        <taxon>Hexapoda</taxon>
        <taxon>Insecta</taxon>
        <taxon>Pterygota</taxon>
        <taxon>Neoptera</taxon>
        <taxon>Endopterygota</taxon>
        <taxon>Lepidoptera</taxon>
        <taxon>Glossata</taxon>
        <taxon>Ditrysia</taxon>
        <taxon>Papilionoidea</taxon>
        <taxon>Nymphalidae</taxon>
        <taxon>Heliconiinae</taxon>
        <taxon>Argynnini</taxon>
        <taxon>Brenthis</taxon>
    </lineage>
</organism>
<evidence type="ECO:0000313" key="2">
    <source>
        <dbReference type="Proteomes" id="UP000838878"/>
    </source>
</evidence>
<reference evidence="1" key="1">
    <citation type="submission" date="2021-12" db="EMBL/GenBank/DDBJ databases">
        <authorList>
            <person name="Martin H S."/>
        </authorList>
    </citation>
    <scope>NUCLEOTIDE SEQUENCE</scope>
</reference>
<proteinExistence type="predicted"/>